<evidence type="ECO:0000256" key="2">
    <source>
        <dbReference type="ARBA" id="ARBA00022714"/>
    </source>
</evidence>
<evidence type="ECO:0000256" key="3">
    <source>
        <dbReference type="ARBA" id="ARBA00022723"/>
    </source>
</evidence>
<dbReference type="InterPro" id="IPR007419">
    <property type="entry name" value="BFD-like_2Fe2S-bd_dom"/>
</dbReference>
<dbReference type="InterPro" id="IPR041854">
    <property type="entry name" value="BFD-like_2Fe2S-bd_dom_sf"/>
</dbReference>
<name>A0A3C1KRT0_9GAMM</name>
<dbReference type="InterPro" id="IPR052371">
    <property type="entry name" value="BFD-associated_ferredoxin"/>
</dbReference>
<evidence type="ECO:0000256" key="4">
    <source>
        <dbReference type="ARBA" id="ARBA00022982"/>
    </source>
</evidence>
<evidence type="ECO:0000259" key="10">
    <source>
        <dbReference type="Pfam" id="PF04324"/>
    </source>
</evidence>
<gene>
    <name evidence="11" type="ORF">DCP75_17005</name>
</gene>
<evidence type="ECO:0000256" key="1">
    <source>
        <dbReference type="ARBA" id="ARBA00022448"/>
    </source>
</evidence>
<comment type="caution">
    <text evidence="11">The sequence shown here is derived from an EMBL/GenBank/DDBJ whole genome shotgun (WGS) entry which is preliminary data.</text>
</comment>
<dbReference type="AlphaFoldDB" id="A0A3C1KRT0"/>
<accession>A0A3C1KRT0</accession>
<evidence type="ECO:0000256" key="6">
    <source>
        <dbReference type="ARBA" id="ARBA00023014"/>
    </source>
</evidence>
<comment type="similarity">
    <text evidence="9">Belongs to the Bfd family.</text>
</comment>
<organism evidence="11 12">
    <name type="scientific">Haliea salexigens</name>
    <dbReference type="NCBI Taxonomy" id="287487"/>
    <lineage>
        <taxon>Bacteria</taxon>
        <taxon>Pseudomonadati</taxon>
        <taxon>Pseudomonadota</taxon>
        <taxon>Gammaproteobacteria</taxon>
        <taxon>Cellvibrionales</taxon>
        <taxon>Halieaceae</taxon>
        <taxon>Haliea</taxon>
    </lineage>
</organism>
<keyword evidence="5" id="KW-0408">Iron</keyword>
<dbReference type="Pfam" id="PF04324">
    <property type="entry name" value="Fer2_BFD"/>
    <property type="match status" value="1"/>
</dbReference>
<evidence type="ECO:0000313" key="11">
    <source>
        <dbReference type="EMBL" id="HAN29385.1"/>
    </source>
</evidence>
<keyword evidence="2" id="KW-0001">2Fe-2S</keyword>
<evidence type="ECO:0000256" key="5">
    <source>
        <dbReference type="ARBA" id="ARBA00023004"/>
    </source>
</evidence>
<dbReference type="Gene3D" id="1.10.10.1100">
    <property type="entry name" value="BFD-like [2Fe-2S]-binding domain"/>
    <property type="match status" value="1"/>
</dbReference>
<keyword evidence="4" id="KW-0249">Electron transport</keyword>
<dbReference type="GO" id="GO:0051537">
    <property type="term" value="F:2 iron, 2 sulfur cluster binding"/>
    <property type="evidence" value="ECO:0007669"/>
    <property type="project" value="UniProtKB-KW"/>
</dbReference>
<evidence type="ECO:0000256" key="8">
    <source>
        <dbReference type="ARBA" id="ARBA00039386"/>
    </source>
</evidence>
<sequence length="70" mass="7675">MFICLCRGVTDSEIRAEVRQGAVRYEDIQARLDVGMCCGTCKESAEEVIAESIAESLFFELKPAADAAWA</sequence>
<keyword evidence="3" id="KW-0479">Metal-binding</keyword>
<feature type="domain" description="BFD-like [2Fe-2S]-binding" evidence="10">
    <location>
        <begin position="3"/>
        <end position="51"/>
    </location>
</feature>
<evidence type="ECO:0000256" key="7">
    <source>
        <dbReference type="ARBA" id="ARBA00034078"/>
    </source>
</evidence>
<dbReference type="Proteomes" id="UP000259273">
    <property type="component" value="Unassembled WGS sequence"/>
</dbReference>
<keyword evidence="6" id="KW-0411">Iron-sulfur</keyword>
<evidence type="ECO:0000256" key="9">
    <source>
        <dbReference type="ARBA" id="ARBA00046332"/>
    </source>
</evidence>
<dbReference type="GO" id="GO:0046872">
    <property type="term" value="F:metal ion binding"/>
    <property type="evidence" value="ECO:0007669"/>
    <property type="project" value="UniProtKB-KW"/>
</dbReference>
<keyword evidence="1" id="KW-0813">Transport</keyword>
<proteinExistence type="inferred from homology"/>
<evidence type="ECO:0000313" key="12">
    <source>
        <dbReference type="Proteomes" id="UP000259273"/>
    </source>
</evidence>
<dbReference type="PANTHER" id="PTHR37424">
    <property type="entry name" value="BACTERIOFERRITIN-ASSOCIATED FERREDOXIN"/>
    <property type="match status" value="1"/>
</dbReference>
<reference evidence="11 12" key="1">
    <citation type="journal article" date="2018" name="Nat. Biotechnol.">
        <title>A standardized bacterial taxonomy based on genome phylogeny substantially revises the tree of life.</title>
        <authorList>
            <person name="Parks D.H."/>
            <person name="Chuvochina M."/>
            <person name="Waite D.W."/>
            <person name="Rinke C."/>
            <person name="Skarshewski A."/>
            <person name="Chaumeil P.A."/>
            <person name="Hugenholtz P."/>
        </authorList>
    </citation>
    <scope>NUCLEOTIDE SEQUENCE [LARGE SCALE GENOMIC DNA]</scope>
    <source>
        <strain evidence="11">UBA9158</strain>
    </source>
</reference>
<protein>
    <recommendedName>
        <fullName evidence="8">Bacterioferritin-associated ferredoxin</fullName>
    </recommendedName>
</protein>
<dbReference type="STRING" id="1121937.GCA_000423125_01663"/>
<comment type="cofactor">
    <cofactor evidence="7">
        <name>[2Fe-2S] cluster</name>
        <dbReference type="ChEBI" id="CHEBI:190135"/>
    </cofactor>
</comment>
<dbReference type="PANTHER" id="PTHR37424:SF1">
    <property type="entry name" value="BACTERIOFERRITIN-ASSOCIATED FERREDOXIN"/>
    <property type="match status" value="1"/>
</dbReference>
<dbReference type="EMBL" id="DMND01000227">
    <property type="protein sequence ID" value="HAN29385.1"/>
    <property type="molecule type" value="Genomic_DNA"/>
</dbReference>